<evidence type="ECO:0000256" key="4">
    <source>
        <dbReference type="ARBA" id="ARBA00022989"/>
    </source>
</evidence>
<comment type="subcellular location">
    <subcellularLocation>
        <location evidence="1">Cell membrane</location>
        <topology evidence="1">Multi-pass membrane protein</topology>
    </subcellularLocation>
</comment>
<dbReference type="InterPro" id="IPR027379">
    <property type="entry name" value="CLS_N"/>
</dbReference>
<feature type="domain" description="Cardiolipin synthase N-terminal" evidence="7">
    <location>
        <begin position="37"/>
        <end position="78"/>
    </location>
</feature>
<gene>
    <name evidence="8" type="ORF">BJ969_004998</name>
</gene>
<keyword evidence="5 6" id="KW-0472">Membrane</keyword>
<feature type="transmembrane region" description="Helical" evidence="6">
    <location>
        <begin position="56"/>
        <end position="76"/>
    </location>
</feature>
<evidence type="ECO:0000313" key="8">
    <source>
        <dbReference type="EMBL" id="MBB5071910.1"/>
    </source>
</evidence>
<name>A0A840NJ63_9PSEU</name>
<dbReference type="AlphaFoldDB" id="A0A840NJ63"/>
<dbReference type="Pfam" id="PF13396">
    <property type="entry name" value="PLDc_N"/>
    <property type="match status" value="1"/>
</dbReference>
<keyword evidence="2" id="KW-1003">Cell membrane</keyword>
<keyword evidence="9" id="KW-1185">Reference proteome</keyword>
<reference evidence="8 9" key="1">
    <citation type="submission" date="2020-08" db="EMBL/GenBank/DDBJ databases">
        <title>Sequencing the genomes of 1000 actinobacteria strains.</title>
        <authorList>
            <person name="Klenk H.-P."/>
        </authorList>
    </citation>
    <scope>NUCLEOTIDE SEQUENCE [LARGE SCALE GENOMIC DNA]</scope>
    <source>
        <strain evidence="8 9">DSM 45582</strain>
    </source>
</reference>
<organism evidence="8 9">
    <name type="scientific">Saccharopolyspora gloriosae</name>
    <dbReference type="NCBI Taxonomy" id="455344"/>
    <lineage>
        <taxon>Bacteria</taxon>
        <taxon>Bacillati</taxon>
        <taxon>Actinomycetota</taxon>
        <taxon>Actinomycetes</taxon>
        <taxon>Pseudonocardiales</taxon>
        <taxon>Pseudonocardiaceae</taxon>
        <taxon>Saccharopolyspora</taxon>
    </lineage>
</organism>
<dbReference type="EMBL" id="JACHIV010000001">
    <property type="protein sequence ID" value="MBB5071910.1"/>
    <property type="molecule type" value="Genomic_DNA"/>
</dbReference>
<feature type="transmembrane region" description="Helical" evidence="6">
    <location>
        <begin position="21"/>
        <end position="50"/>
    </location>
</feature>
<evidence type="ECO:0000256" key="3">
    <source>
        <dbReference type="ARBA" id="ARBA00022692"/>
    </source>
</evidence>
<keyword evidence="3 6" id="KW-0812">Transmembrane</keyword>
<evidence type="ECO:0000256" key="6">
    <source>
        <dbReference type="SAM" id="Phobius"/>
    </source>
</evidence>
<dbReference type="GO" id="GO:0005886">
    <property type="term" value="C:plasma membrane"/>
    <property type="evidence" value="ECO:0007669"/>
    <property type="project" value="UniProtKB-SubCell"/>
</dbReference>
<evidence type="ECO:0000256" key="2">
    <source>
        <dbReference type="ARBA" id="ARBA00022475"/>
    </source>
</evidence>
<proteinExistence type="predicted"/>
<evidence type="ECO:0000259" key="7">
    <source>
        <dbReference type="Pfam" id="PF13396"/>
    </source>
</evidence>
<evidence type="ECO:0000313" key="9">
    <source>
        <dbReference type="Proteomes" id="UP000580474"/>
    </source>
</evidence>
<protein>
    <submittedName>
        <fullName evidence="8">Membrane protein DedA with SNARE-associated domain</fullName>
    </submittedName>
</protein>
<evidence type="ECO:0000256" key="5">
    <source>
        <dbReference type="ARBA" id="ARBA00023136"/>
    </source>
</evidence>
<comment type="caution">
    <text evidence="8">The sequence shown here is derived from an EMBL/GenBank/DDBJ whole genome shotgun (WGS) entry which is preliminary data.</text>
</comment>
<keyword evidence="4 6" id="KW-1133">Transmembrane helix</keyword>
<sequence>MMSLIAQQQAELISEDSVLAALAINFPLVILAAYALLFIGALISILGSALSGGMKLVWVIVAFMAPFLGSLLWFVIGRADARRRVVLR</sequence>
<accession>A0A840NJ63</accession>
<evidence type="ECO:0000256" key="1">
    <source>
        <dbReference type="ARBA" id="ARBA00004651"/>
    </source>
</evidence>
<dbReference type="Proteomes" id="UP000580474">
    <property type="component" value="Unassembled WGS sequence"/>
</dbReference>
<dbReference type="RefSeq" id="WP_184482769.1">
    <property type="nucleotide sequence ID" value="NZ_JACHIV010000001.1"/>
</dbReference>